<proteinExistence type="predicted"/>
<accession>A0A927CQV0</accession>
<dbReference type="AlphaFoldDB" id="A0A927CQV0"/>
<keyword evidence="1" id="KW-0808">Transferase</keyword>
<sequence>MSQKQLSTSALARELGLPAKHLFQTLMDAGCIQREDEAWVLTNKGAELGGTMKSHPQHGTYIAWDEKIKVFLSEQGGAEKLITAVALGKYFNISKFRVNPILSELGLVQKSVKGWAVTKLGESLGGKQFEFEQTGIPYVSWEPSILTNDRLLETFQSVQGVAIEEVKEEKEASAINFRDKFEAKHRAADGHYVRSRAEMLIDNWLYMSEIVHAYERRLPVEEEVYCDFYLPVGKVYIEFWGLENDERYAERKKEKLKVYEKYGFNLIDLNLAIFRYSVPQKADL</sequence>
<name>A0A927CQV0_9BACL</name>
<keyword evidence="1" id="KW-0418">Kinase</keyword>
<evidence type="ECO:0000313" key="2">
    <source>
        <dbReference type="Proteomes" id="UP000632125"/>
    </source>
</evidence>
<gene>
    <name evidence="1" type="ORF">IDH41_25230</name>
</gene>
<protein>
    <submittedName>
        <fullName evidence="1">Glycerol kinase</fullName>
    </submittedName>
</protein>
<organism evidence="1 2">
    <name type="scientific">Paenibacillus arenilitoris</name>
    <dbReference type="NCBI Taxonomy" id="2772299"/>
    <lineage>
        <taxon>Bacteria</taxon>
        <taxon>Bacillati</taxon>
        <taxon>Bacillota</taxon>
        <taxon>Bacilli</taxon>
        <taxon>Bacillales</taxon>
        <taxon>Paenibacillaceae</taxon>
        <taxon>Paenibacillus</taxon>
    </lineage>
</organism>
<comment type="caution">
    <text evidence="1">The sequence shown here is derived from an EMBL/GenBank/DDBJ whole genome shotgun (WGS) entry which is preliminary data.</text>
</comment>
<keyword evidence="2" id="KW-1185">Reference proteome</keyword>
<dbReference type="RefSeq" id="WP_190866097.1">
    <property type="nucleotide sequence ID" value="NZ_JACXIY010000038.1"/>
</dbReference>
<dbReference type="GO" id="GO:0016301">
    <property type="term" value="F:kinase activity"/>
    <property type="evidence" value="ECO:0007669"/>
    <property type="project" value="UniProtKB-KW"/>
</dbReference>
<reference evidence="1" key="1">
    <citation type="submission" date="2020-09" db="EMBL/GenBank/DDBJ databases">
        <title>A novel bacterium of genus Paenibacillus, isolated from South China Sea.</title>
        <authorList>
            <person name="Huang H."/>
            <person name="Mo K."/>
            <person name="Hu Y."/>
        </authorList>
    </citation>
    <scope>NUCLEOTIDE SEQUENCE</scope>
    <source>
        <strain evidence="1">IB182493</strain>
    </source>
</reference>
<dbReference type="Proteomes" id="UP000632125">
    <property type="component" value="Unassembled WGS sequence"/>
</dbReference>
<evidence type="ECO:0000313" key="1">
    <source>
        <dbReference type="EMBL" id="MBD2871887.1"/>
    </source>
</evidence>
<dbReference type="EMBL" id="JACXIY010000038">
    <property type="protein sequence ID" value="MBD2871887.1"/>
    <property type="molecule type" value="Genomic_DNA"/>
</dbReference>